<protein>
    <submittedName>
        <fullName evidence="2">Uncharacterized protein</fullName>
    </submittedName>
</protein>
<organism evidence="2 3">
    <name type="scientific">Burkholderia aenigmatica</name>
    <dbReference type="NCBI Taxonomy" id="2015348"/>
    <lineage>
        <taxon>Bacteria</taxon>
        <taxon>Pseudomonadati</taxon>
        <taxon>Pseudomonadota</taxon>
        <taxon>Betaproteobacteria</taxon>
        <taxon>Burkholderiales</taxon>
        <taxon>Burkholderiaceae</taxon>
        <taxon>Burkholderia</taxon>
        <taxon>Burkholderia cepacia complex</taxon>
    </lineage>
</organism>
<name>A0A6P2ML93_9BURK</name>
<sequence>MLTIAGEVRVQNGTHPKRSRKPSPLRICSVPDSSRRAAGCADSQNFTCARYVRNVLPYRLTFRFVVILRLRSCAFGTGLRSHLAAAPDQPASACMHVQARLIGRSRSGSASRKTPVKPARAPRSGLLCRPGRALYSAQTVSGPENTHLEHSVFIRLVVDECPTRAGFAIRASRKDSPSGKIAVPSQATEWLPKNLTVTVAVSKNPMRSDTYAQKAFSCAPPTPPEKPHLSTEILHTTTLCQPPKNLTCAKKRHSKNEISSSPGGLFGEFGSSWIPKSLTFDHFSGKFHSRKDSPVARIAACDPGPEKSHLNGIRAGKPGFPSRKTSPLGHHRPRSVLLLCKMAFVSRKSSHQTALESRETSPFTKTA</sequence>
<feature type="region of interest" description="Disordered" evidence="1">
    <location>
        <begin position="303"/>
        <end position="330"/>
    </location>
</feature>
<dbReference type="Proteomes" id="UP000494261">
    <property type="component" value="Unassembled WGS sequence"/>
</dbReference>
<gene>
    <name evidence="2" type="ORF">BLA13014_03741</name>
</gene>
<dbReference type="EMBL" id="CABVQC010000025">
    <property type="protein sequence ID" value="VWB81340.1"/>
    <property type="molecule type" value="Genomic_DNA"/>
</dbReference>
<accession>A0A6P2ML93</accession>
<evidence type="ECO:0000313" key="2">
    <source>
        <dbReference type="EMBL" id="VWB81340.1"/>
    </source>
</evidence>
<reference evidence="2 3" key="1">
    <citation type="submission" date="2019-09" db="EMBL/GenBank/DDBJ databases">
        <authorList>
            <person name="Depoorter E."/>
        </authorList>
    </citation>
    <scope>NUCLEOTIDE SEQUENCE [LARGE SCALE GENOMIC DNA]</scope>
    <source>
        <strain evidence="2">LMG 13014</strain>
    </source>
</reference>
<proteinExistence type="predicted"/>
<dbReference type="AlphaFoldDB" id="A0A6P2ML93"/>
<evidence type="ECO:0000256" key="1">
    <source>
        <dbReference type="SAM" id="MobiDB-lite"/>
    </source>
</evidence>
<evidence type="ECO:0000313" key="3">
    <source>
        <dbReference type="Proteomes" id="UP000494261"/>
    </source>
</evidence>